<gene>
    <name evidence="4" type="ORF">ATJ93_0738</name>
</gene>
<dbReference type="PANTHER" id="PTHR37938">
    <property type="entry name" value="BLL0215 PROTEIN"/>
    <property type="match status" value="1"/>
</dbReference>
<dbReference type="EMBL" id="RAPO01000001">
    <property type="protein sequence ID" value="RKD97746.1"/>
    <property type="molecule type" value="Genomic_DNA"/>
</dbReference>
<dbReference type="PANTHER" id="PTHR37938:SF1">
    <property type="entry name" value="BLL0215 PROTEIN"/>
    <property type="match status" value="1"/>
</dbReference>
<feature type="compositionally biased region" description="Basic and acidic residues" evidence="1">
    <location>
        <begin position="159"/>
        <end position="173"/>
    </location>
</feature>
<organism evidence="4 5">
    <name type="scientific">Halopiger aswanensis</name>
    <dbReference type="NCBI Taxonomy" id="148449"/>
    <lineage>
        <taxon>Archaea</taxon>
        <taxon>Methanobacteriati</taxon>
        <taxon>Methanobacteriota</taxon>
        <taxon>Stenosarchaea group</taxon>
        <taxon>Halobacteria</taxon>
        <taxon>Halobacteriales</taxon>
        <taxon>Natrialbaceae</taxon>
        <taxon>Halopiger</taxon>
    </lineage>
</organism>
<feature type="region of interest" description="Disordered" evidence="1">
    <location>
        <begin position="159"/>
        <end position="179"/>
    </location>
</feature>
<dbReference type="InterPro" id="IPR005182">
    <property type="entry name" value="YdbS-like_PH"/>
</dbReference>
<accession>A0A419WQR0</accession>
<keyword evidence="2" id="KW-0812">Transmembrane</keyword>
<dbReference type="OrthoDB" id="204675at2157"/>
<dbReference type="AlphaFoldDB" id="A0A419WQR0"/>
<keyword evidence="2" id="KW-0472">Membrane</keyword>
<evidence type="ECO:0000313" key="5">
    <source>
        <dbReference type="Proteomes" id="UP000283805"/>
    </source>
</evidence>
<dbReference type="Pfam" id="PF03703">
    <property type="entry name" value="bPH_2"/>
    <property type="match status" value="1"/>
</dbReference>
<evidence type="ECO:0000259" key="3">
    <source>
        <dbReference type="Pfam" id="PF03703"/>
    </source>
</evidence>
<evidence type="ECO:0000256" key="1">
    <source>
        <dbReference type="SAM" id="MobiDB-lite"/>
    </source>
</evidence>
<keyword evidence="5" id="KW-1185">Reference proteome</keyword>
<proteinExistence type="predicted"/>
<feature type="domain" description="YdbS-like PH" evidence="3">
    <location>
        <begin position="83"/>
        <end position="156"/>
    </location>
</feature>
<feature type="transmembrane region" description="Helical" evidence="2">
    <location>
        <begin position="37"/>
        <end position="57"/>
    </location>
</feature>
<keyword evidence="2" id="KW-1133">Transmembrane helix</keyword>
<reference evidence="4 5" key="1">
    <citation type="submission" date="2018-09" db="EMBL/GenBank/DDBJ databases">
        <title>Genomic Encyclopedia of Archaeal and Bacterial Type Strains, Phase II (KMG-II): from individual species to whole genera.</title>
        <authorList>
            <person name="Goeker M."/>
        </authorList>
    </citation>
    <scope>NUCLEOTIDE SEQUENCE [LARGE SCALE GENOMIC DNA]</scope>
    <source>
        <strain evidence="4 5">DSM 13151</strain>
    </source>
</reference>
<sequence>MTEEATPDPASERPLEWLVLAADEELHFQTGPRIQTIYPWFALAIVGSLAAVAAVALELVPPLALLSIPAVVAPAAWQYARVTRTTFAVTTHRIATRSGVLGVSVRAVPLECVQNTQRSQHAVGRLVGYGTVTVEIAGGSDLRFWDVDDPAAIQTRLESAREQGRGADPDRSAVADVSGSLEQWEAVLEEVRGWRRTLERSESRSRSN</sequence>
<dbReference type="Proteomes" id="UP000283805">
    <property type="component" value="Unassembled WGS sequence"/>
</dbReference>
<evidence type="ECO:0000256" key="2">
    <source>
        <dbReference type="SAM" id="Phobius"/>
    </source>
</evidence>
<name>A0A419WQR0_9EURY</name>
<dbReference type="RefSeq" id="WP_120243247.1">
    <property type="nucleotide sequence ID" value="NZ_RAPO01000001.1"/>
</dbReference>
<comment type="caution">
    <text evidence="4">The sequence shown here is derived from an EMBL/GenBank/DDBJ whole genome shotgun (WGS) entry which is preliminary data.</text>
</comment>
<protein>
    <submittedName>
        <fullName evidence="4">PH (Pleckstrin Homology) domain-containing protein</fullName>
    </submittedName>
</protein>
<evidence type="ECO:0000313" key="4">
    <source>
        <dbReference type="EMBL" id="RKD97746.1"/>
    </source>
</evidence>